<evidence type="ECO:0000259" key="2">
    <source>
        <dbReference type="Pfam" id="PF08378"/>
    </source>
</evidence>
<dbReference type="Proteomes" id="UP001291653">
    <property type="component" value="Unassembled WGS sequence"/>
</dbReference>
<feature type="region of interest" description="Disordered" evidence="1">
    <location>
        <begin position="54"/>
        <end position="105"/>
    </location>
</feature>
<feature type="domain" description="NERD" evidence="2">
    <location>
        <begin position="104"/>
        <end position="206"/>
    </location>
</feature>
<evidence type="ECO:0000313" key="4">
    <source>
        <dbReference type="Proteomes" id="UP001291653"/>
    </source>
</evidence>
<dbReference type="EMBL" id="BSBI01000002">
    <property type="protein sequence ID" value="GLF93898.1"/>
    <property type="molecule type" value="Genomic_DNA"/>
</dbReference>
<comment type="caution">
    <text evidence="3">The sequence shown here is derived from an EMBL/GenBank/DDBJ whole genome shotgun (WGS) entry which is preliminary data.</text>
</comment>
<sequence>MRVTAWQRSGHDRLYVNLPDGTSVGWADRRSGQVVCLRPSYRDAVLDALARHTPTAAHSPEAPPPPPRSALPPLTPENDLARRGPSGLVERALRRDPLRTRPPGERRVAAELGRLTRYGWHVLHGIPLPRASDLGHLLIGPGGVFTVDTLHCPGAAVRVDATTATVGAGLPLSCPAESRAGALRVRTALERHCGFPVPVQPVLVFTGVTALTVDPALSDVRVYQDRQISALGSLTGTLAPDRVTHLFTTARDRRAWLDA</sequence>
<evidence type="ECO:0000256" key="1">
    <source>
        <dbReference type="SAM" id="MobiDB-lite"/>
    </source>
</evidence>
<protein>
    <submittedName>
        <fullName evidence="3">NERD domain-containing protein</fullName>
    </submittedName>
</protein>
<dbReference type="Pfam" id="PF08378">
    <property type="entry name" value="NERD"/>
    <property type="match status" value="1"/>
</dbReference>
<keyword evidence="4" id="KW-1185">Reference proteome</keyword>
<feature type="compositionally biased region" description="Basic and acidic residues" evidence="1">
    <location>
        <begin position="91"/>
        <end position="105"/>
    </location>
</feature>
<reference evidence="3 4" key="1">
    <citation type="submission" date="2022-10" db="EMBL/GenBank/DDBJ databases">
        <title>Draft genome sequence of Streptomyces sp. YSPA8.</title>
        <authorList>
            <person name="Moriuchi R."/>
            <person name="Dohra H."/>
            <person name="Yamamura H."/>
            <person name="Kodani S."/>
        </authorList>
    </citation>
    <scope>NUCLEOTIDE SEQUENCE [LARGE SCALE GENOMIC DNA]</scope>
    <source>
        <strain evidence="3 4">YSPA8</strain>
    </source>
</reference>
<feature type="compositionally biased region" description="Pro residues" evidence="1">
    <location>
        <begin position="61"/>
        <end position="75"/>
    </location>
</feature>
<accession>A0ABQ5NU56</accession>
<evidence type="ECO:0000313" key="3">
    <source>
        <dbReference type="EMBL" id="GLF93898.1"/>
    </source>
</evidence>
<proteinExistence type="predicted"/>
<dbReference type="InterPro" id="IPR011528">
    <property type="entry name" value="NERD"/>
</dbReference>
<organism evidence="3 4">
    <name type="scientific">Streptomyces yaizuensis</name>
    <dbReference type="NCBI Taxonomy" id="2989713"/>
    <lineage>
        <taxon>Bacteria</taxon>
        <taxon>Bacillati</taxon>
        <taxon>Actinomycetota</taxon>
        <taxon>Actinomycetes</taxon>
        <taxon>Kitasatosporales</taxon>
        <taxon>Streptomycetaceae</taxon>
        <taxon>Streptomyces</taxon>
    </lineage>
</organism>
<gene>
    <name evidence="3" type="ORF">SYYSPA8_06395</name>
</gene>
<name>A0ABQ5NU56_9ACTN</name>